<dbReference type="PANTHER" id="PTHR34075:SF5">
    <property type="entry name" value="BLR3430 PROTEIN"/>
    <property type="match status" value="1"/>
</dbReference>
<dbReference type="Pfam" id="PF01796">
    <property type="entry name" value="OB_ChsH2_C"/>
    <property type="match status" value="1"/>
</dbReference>
<comment type="caution">
    <text evidence="3">The sequence shown here is derived from an EMBL/GenBank/DDBJ whole genome shotgun (WGS) entry which is preliminary data.</text>
</comment>
<dbReference type="SUPFAM" id="SSF50249">
    <property type="entry name" value="Nucleic acid-binding proteins"/>
    <property type="match status" value="1"/>
</dbReference>
<sequence>MSVSRFWREIPSRYNLSGGKCTGCNLINFPRRERCKDCGVSDFETIKLSGLGKILTYTKIHAAAEAFEHETPYYLAIIELEEGPRLTAQIVDAHKGEVSIGAEVESCFRKISEDGKAGAISYGYKFKPRK</sequence>
<dbReference type="Gene3D" id="6.10.30.10">
    <property type="match status" value="1"/>
</dbReference>
<evidence type="ECO:0000259" key="1">
    <source>
        <dbReference type="Pfam" id="PF01796"/>
    </source>
</evidence>
<dbReference type="InterPro" id="IPR002878">
    <property type="entry name" value="ChsH2_C"/>
</dbReference>
<dbReference type="Pfam" id="PF12172">
    <property type="entry name" value="zf-ChsH2"/>
    <property type="match status" value="1"/>
</dbReference>
<feature type="domain" description="ChsH2 C-terminal OB-fold" evidence="1">
    <location>
        <begin position="47"/>
        <end position="109"/>
    </location>
</feature>
<protein>
    <submittedName>
        <fullName evidence="3">Zn-ribbon domain-containing OB-fold protein</fullName>
    </submittedName>
</protein>
<evidence type="ECO:0000259" key="2">
    <source>
        <dbReference type="Pfam" id="PF12172"/>
    </source>
</evidence>
<evidence type="ECO:0000313" key="3">
    <source>
        <dbReference type="EMBL" id="HIJ99889.1"/>
    </source>
</evidence>
<organism evidence="3 4">
    <name type="scientific">Candidatus Undinarchaeum marinum</name>
    <dbReference type="NCBI Taxonomy" id="2756141"/>
    <lineage>
        <taxon>Archaea</taxon>
        <taxon>Candidatus Undinarchaeota</taxon>
        <taxon>Candidatus Undinarchaeia</taxon>
        <taxon>Candidatus Undinarchaeales</taxon>
        <taxon>Candidatus Undinarchaeaceae</taxon>
        <taxon>Candidatus Undinarchaeum</taxon>
    </lineage>
</organism>
<proteinExistence type="predicted"/>
<evidence type="ECO:0000313" key="4">
    <source>
        <dbReference type="Proteomes" id="UP000604391"/>
    </source>
</evidence>
<reference evidence="3 4" key="1">
    <citation type="journal article" name="Nat. Commun.">
        <title>Undinarchaeota illuminate DPANN phylogeny and the impact of gene transfer on archaeal evolution.</title>
        <authorList>
            <person name="Dombrowski N."/>
            <person name="Williams T.A."/>
            <person name="Sun J."/>
            <person name="Woodcroft B.J."/>
            <person name="Lee J.H."/>
            <person name="Minh B.Q."/>
            <person name="Rinke C."/>
            <person name="Spang A."/>
        </authorList>
    </citation>
    <scope>NUCLEOTIDE SEQUENCE [LARGE SCALE GENOMIC DNA]</scope>
    <source>
        <strain evidence="3">MAG_bin17</strain>
    </source>
</reference>
<dbReference type="AlphaFoldDB" id="A0A832UUD9"/>
<gene>
    <name evidence="3" type="ORF">H1011_03695</name>
</gene>
<dbReference type="Proteomes" id="UP000604391">
    <property type="component" value="Unassembled WGS sequence"/>
</dbReference>
<dbReference type="InterPro" id="IPR022002">
    <property type="entry name" value="ChsH2_Znr"/>
</dbReference>
<accession>A0A832UUD9</accession>
<name>A0A832UUD9_9ARCH</name>
<feature type="domain" description="ChsH2 rubredoxin-like zinc ribbon" evidence="2">
    <location>
        <begin position="9"/>
        <end position="44"/>
    </location>
</feature>
<dbReference type="InterPro" id="IPR012340">
    <property type="entry name" value="NA-bd_OB-fold"/>
</dbReference>
<dbReference type="EMBL" id="DVAD01000018">
    <property type="protein sequence ID" value="HIJ99889.1"/>
    <property type="molecule type" value="Genomic_DNA"/>
</dbReference>
<dbReference type="InterPro" id="IPR052513">
    <property type="entry name" value="Thioester_dehydratase-like"/>
</dbReference>
<dbReference type="PANTHER" id="PTHR34075">
    <property type="entry name" value="BLR3430 PROTEIN"/>
    <property type="match status" value="1"/>
</dbReference>
<keyword evidence="4" id="KW-1185">Reference proteome</keyword>